<dbReference type="AlphaFoldDB" id="A0A0N4XCX3"/>
<reference evidence="3" key="1">
    <citation type="submission" date="2017-02" db="UniProtKB">
        <authorList>
            <consortium name="WormBaseParasite"/>
        </authorList>
    </citation>
    <scope>IDENTIFICATION</scope>
</reference>
<protein>
    <submittedName>
        <fullName evidence="3">GST_C_6 domain-containing protein</fullName>
    </submittedName>
</protein>
<evidence type="ECO:0000313" key="1">
    <source>
        <dbReference type="EMBL" id="VDL62813.1"/>
    </source>
</evidence>
<dbReference type="WBParaSite" id="NBR_0000032901-mRNA-1">
    <property type="protein sequence ID" value="NBR_0000032901-mRNA-1"/>
    <property type="gene ID" value="NBR_0000032901"/>
</dbReference>
<dbReference type="Proteomes" id="UP000271162">
    <property type="component" value="Unassembled WGS sequence"/>
</dbReference>
<evidence type="ECO:0000313" key="2">
    <source>
        <dbReference type="Proteomes" id="UP000271162"/>
    </source>
</evidence>
<keyword evidence="2" id="KW-1185">Reference proteome</keyword>
<accession>A0A0N4XCX3</accession>
<dbReference type="EMBL" id="UYSL01000117">
    <property type="protein sequence ID" value="VDL62813.1"/>
    <property type="molecule type" value="Genomic_DNA"/>
</dbReference>
<gene>
    <name evidence="1" type="ORF">NBR_LOCUS330</name>
</gene>
<sequence>MGMKPFRRQNALSRRGTIASGPWSCTDILLLAVADYFLRRLSFSHGQGLPAVFPDTLSAFYGAIADNSIFANFSLFRRRPLEPLYSQPPREAMRASELQLKRPVVEKVLLDRARRLRIE</sequence>
<evidence type="ECO:0000313" key="3">
    <source>
        <dbReference type="WBParaSite" id="NBR_0000032901-mRNA-1"/>
    </source>
</evidence>
<reference evidence="1 2" key="2">
    <citation type="submission" date="2018-11" db="EMBL/GenBank/DDBJ databases">
        <authorList>
            <consortium name="Pathogen Informatics"/>
        </authorList>
    </citation>
    <scope>NUCLEOTIDE SEQUENCE [LARGE SCALE GENOMIC DNA]</scope>
</reference>
<organism evidence="3">
    <name type="scientific">Nippostrongylus brasiliensis</name>
    <name type="common">Rat hookworm</name>
    <dbReference type="NCBI Taxonomy" id="27835"/>
    <lineage>
        <taxon>Eukaryota</taxon>
        <taxon>Metazoa</taxon>
        <taxon>Ecdysozoa</taxon>
        <taxon>Nematoda</taxon>
        <taxon>Chromadorea</taxon>
        <taxon>Rhabditida</taxon>
        <taxon>Rhabditina</taxon>
        <taxon>Rhabditomorpha</taxon>
        <taxon>Strongyloidea</taxon>
        <taxon>Heligmosomidae</taxon>
        <taxon>Nippostrongylus</taxon>
    </lineage>
</organism>
<name>A0A0N4XCX3_NIPBR</name>
<proteinExistence type="predicted"/>